<dbReference type="EMBL" id="BK002507">
    <property type="protein sequence ID" value="DAA04013.1"/>
    <property type="molecule type" value="Genomic_DNA"/>
</dbReference>
<sequence length="215" mass="24395">MTMTGRQHQVQLLGSSVPQLLHFTSLRKVSRAKQISGCVQFDNEPWDSSLPSRYRITEPAFRLHVSESLALQTSCDIVRGEGDIGTSTPLHSDQLRTALELRLELSDRKPSSTAERPEHRNQRDRCKKLSGSVAGQRRRRRRLERFSCGQLSVGSSRTAPSDQVVVVVVSSLFFFTAHCRARFMWHNLRFRGPLQLHLGQRIPQAMQPALPADRL</sequence>
<protein>
    <submittedName>
        <fullName evidence="2">HDC13337</fullName>
    </submittedName>
</protein>
<accession>Q6IK59</accession>
<proteinExistence type="predicted"/>
<reference evidence="2" key="1">
    <citation type="journal article" date="2003" name="Genome Biol.">
        <title>An integrated gene annotation and transcriptional profiling approach towards the full gene content of the Drosophila genome.</title>
        <authorList>
            <person name="Hild M."/>
            <person name="Beckmann B."/>
            <person name="Haas S.A."/>
            <person name="Koch B."/>
            <person name="Solovyev V."/>
            <person name="Busold C."/>
            <person name="Fellenberg K."/>
            <person name="Boutros M."/>
            <person name="Vingron M."/>
            <person name="Sauer F."/>
            <person name="Hoheisel J.D."/>
            <person name="Paro R."/>
        </authorList>
    </citation>
    <scope>NUCLEOTIDE SEQUENCE</scope>
</reference>
<name>Q6IK59_DROME</name>
<feature type="compositionally biased region" description="Basic and acidic residues" evidence="1">
    <location>
        <begin position="106"/>
        <end position="124"/>
    </location>
</feature>
<evidence type="ECO:0000313" key="2">
    <source>
        <dbReference type="EMBL" id="DAA04013.1"/>
    </source>
</evidence>
<organism evidence="2">
    <name type="scientific">Drosophila melanogaster</name>
    <name type="common">Fruit fly</name>
    <dbReference type="NCBI Taxonomy" id="7227"/>
    <lineage>
        <taxon>Eukaryota</taxon>
        <taxon>Metazoa</taxon>
        <taxon>Ecdysozoa</taxon>
        <taxon>Arthropoda</taxon>
        <taxon>Hexapoda</taxon>
        <taxon>Insecta</taxon>
        <taxon>Pterygota</taxon>
        <taxon>Neoptera</taxon>
        <taxon>Endopterygota</taxon>
        <taxon>Diptera</taxon>
        <taxon>Brachycera</taxon>
        <taxon>Muscomorpha</taxon>
        <taxon>Ephydroidea</taxon>
        <taxon>Drosophilidae</taxon>
        <taxon>Drosophila</taxon>
        <taxon>Sophophora</taxon>
    </lineage>
</organism>
<gene>
    <name evidence="2" type="ORF">HDC13337</name>
</gene>
<feature type="region of interest" description="Disordered" evidence="1">
    <location>
        <begin position="106"/>
        <end position="135"/>
    </location>
</feature>
<evidence type="ECO:0000256" key="1">
    <source>
        <dbReference type="SAM" id="MobiDB-lite"/>
    </source>
</evidence>
<dbReference type="AlphaFoldDB" id="Q6IK59"/>